<dbReference type="NCBIfam" id="NF033674">
    <property type="entry name" value="stress_OB_fold"/>
    <property type="match status" value="1"/>
</dbReference>
<dbReference type="Proteomes" id="UP001202831">
    <property type="component" value="Unassembled WGS sequence"/>
</dbReference>
<dbReference type="InterPro" id="IPR036700">
    <property type="entry name" value="BOBF_sf"/>
</dbReference>
<gene>
    <name evidence="3" type="ORF">L2725_20570</name>
</gene>
<dbReference type="PANTHER" id="PTHR36571">
    <property type="entry name" value="PROTEIN YGIW"/>
    <property type="match status" value="1"/>
</dbReference>
<proteinExistence type="predicted"/>
<feature type="signal peptide" evidence="2">
    <location>
        <begin position="1"/>
        <end position="21"/>
    </location>
</feature>
<feature type="chain" id="PRO_5045563149" evidence="2">
    <location>
        <begin position="22"/>
        <end position="127"/>
    </location>
</feature>
<comment type="caution">
    <text evidence="3">The sequence shown here is derived from an EMBL/GenBank/DDBJ whole genome shotgun (WGS) entry which is preliminary data.</text>
</comment>
<dbReference type="SUPFAM" id="SSF101756">
    <property type="entry name" value="Hypothetical protein YgiW"/>
    <property type="match status" value="1"/>
</dbReference>
<keyword evidence="4" id="KW-1185">Reference proteome</keyword>
<evidence type="ECO:0000313" key="3">
    <source>
        <dbReference type="EMBL" id="MCL2916138.1"/>
    </source>
</evidence>
<dbReference type="PANTHER" id="PTHR36571:SF1">
    <property type="entry name" value="PROTEIN YGIW"/>
    <property type="match status" value="1"/>
</dbReference>
<name>A0ABT0NCC7_9GAMM</name>
<dbReference type="InterPro" id="IPR005220">
    <property type="entry name" value="CarO-like"/>
</dbReference>
<dbReference type="Gene3D" id="2.40.50.200">
    <property type="entry name" value="Bacterial OB-fold"/>
    <property type="match status" value="1"/>
</dbReference>
<dbReference type="Pfam" id="PF04076">
    <property type="entry name" value="BOF"/>
    <property type="match status" value="1"/>
</dbReference>
<sequence>MSNKAAAILLMASLVSASAMAAYTGPGIDAQITTASAVKDAKDGAKTQLTGKIIKSLGDEKYQFQDESGVVVIEIDDDLLRNIHIDENTPVVLVGEVDSDWNGQEVEIDVINLLNDTPATETVADHK</sequence>
<accession>A0ABT0NCC7</accession>
<protein>
    <submittedName>
        <fullName evidence="3">NirD/YgiW/YdeI family stress tolerance protein</fullName>
    </submittedName>
</protein>
<dbReference type="RefSeq" id="WP_249250681.1">
    <property type="nucleotide sequence ID" value="NZ_JAKIKT010000011.1"/>
</dbReference>
<evidence type="ECO:0000313" key="4">
    <source>
        <dbReference type="Proteomes" id="UP001202831"/>
    </source>
</evidence>
<organism evidence="3 4">
    <name type="scientific">Shewanella corallii</name>
    <dbReference type="NCBI Taxonomy" id="560080"/>
    <lineage>
        <taxon>Bacteria</taxon>
        <taxon>Pseudomonadati</taxon>
        <taxon>Pseudomonadota</taxon>
        <taxon>Gammaproteobacteria</taxon>
        <taxon>Alteromonadales</taxon>
        <taxon>Shewanellaceae</taxon>
        <taxon>Shewanella</taxon>
    </lineage>
</organism>
<reference evidence="3 4" key="1">
    <citation type="submission" date="2022-01" db="EMBL/GenBank/DDBJ databases">
        <title>Whole genome-based taxonomy of the Shewanellaceae.</title>
        <authorList>
            <person name="Martin-Rodriguez A.J."/>
        </authorList>
    </citation>
    <scope>NUCLEOTIDE SEQUENCE [LARGE SCALE GENOMIC DNA]</scope>
    <source>
        <strain evidence="3 4">DSM 21332</strain>
    </source>
</reference>
<evidence type="ECO:0000256" key="2">
    <source>
        <dbReference type="SAM" id="SignalP"/>
    </source>
</evidence>
<evidence type="ECO:0000256" key="1">
    <source>
        <dbReference type="ARBA" id="ARBA00022729"/>
    </source>
</evidence>
<keyword evidence="1 2" id="KW-0732">Signal</keyword>
<dbReference type="EMBL" id="JAKIKT010000011">
    <property type="protein sequence ID" value="MCL2916138.1"/>
    <property type="molecule type" value="Genomic_DNA"/>
</dbReference>